<proteinExistence type="predicted"/>
<keyword evidence="2" id="KW-1185">Reference proteome</keyword>
<protein>
    <submittedName>
        <fullName evidence="1">Uncharacterized protein</fullName>
    </submittedName>
</protein>
<dbReference type="AlphaFoldDB" id="A0AAP0JS89"/>
<reference evidence="1 2" key="1">
    <citation type="submission" date="2024-01" db="EMBL/GenBank/DDBJ databases">
        <title>Genome assemblies of Stephania.</title>
        <authorList>
            <person name="Yang L."/>
        </authorList>
    </citation>
    <scope>NUCLEOTIDE SEQUENCE [LARGE SCALE GENOMIC DNA]</scope>
    <source>
        <strain evidence="1">QJT</strain>
        <tissue evidence="1">Leaf</tissue>
    </source>
</reference>
<gene>
    <name evidence="1" type="ORF">Sjap_009062</name>
</gene>
<dbReference type="EMBL" id="JBBNAE010000003">
    <property type="protein sequence ID" value="KAK9138468.1"/>
    <property type="molecule type" value="Genomic_DNA"/>
</dbReference>
<accession>A0AAP0JS89</accession>
<sequence>MGFLGGIWRNMRSSYNKITQTPLCYLSIVDPDGGFGFDVLTLETATVADLKEAVEHSFVQMLEEEGCILISC</sequence>
<evidence type="ECO:0000313" key="1">
    <source>
        <dbReference type="EMBL" id="KAK9138468.1"/>
    </source>
</evidence>
<evidence type="ECO:0000313" key="2">
    <source>
        <dbReference type="Proteomes" id="UP001417504"/>
    </source>
</evidence>
<comment type="caution">
    <text evidence="1">The sequence shown here is derived from an EMBL/GenBank/DDBJ whole genome shotgun (WGS) entry which is preliminary data.</text>
</comment>
<organism evidence="1 2">
    <name type="scientific">Stephania japonica</name>
    <dbReference type="NCBI Taxonomy" id="461633"/>
    <lineage>
        <taxon>Eukaryota</taxon>
        <taxon>Viridiplantae</taxon>
        <taxon>Streptophyta</taxon>
        <taxon>Embryophyta</taxon>
        <taxon>Tracheophyta</taxon>
        <taxon>Spermatophyta</taxon>
        <taxon>Magnoliopsida</taxon>
        <taxon>Ranunculales</taxon>
        <taxon>Menispermaceae</taxon>
        <taxon>Menispermoideae</taxon>
        <taxon>Cissampelideae</taxon>
        <taxon>Stephania</taxon>
    </lineage>
</organism>
<dbReference type="Proteomes" id="UP001417504">
    <property type="component" value="Unassembled WGS sequence"/>
</dbReference>
<name>A0AAP0JS89_9MAGN</name>